<feature type="non-terminal residue" evidence="1">
    <location>
        <position position="149"/>
    </location>
</feature>
<dbReference type="AlphaFoldDB" id="X1CMX2"/>
<gene>
    <name evidence="1" type="ORF">S01H4_62894</name>
</gene>
<dbReference type="EMBL" id="BART01037663">
    <property type="protein sequence ID" value="GAH09801.1"/>
    <property type="molecule type" value="Genomic_DNA"/>
</dbReference>
<organism evidence="1">
    <name type="scientific">marine sediment metagenome</name>
    <dbReference type="NCBI Taxonomy" id="412755"/>
    <lineage>
        <taxon>unclassified sequences</taxon>
        <taxon>metagenomes</taxon>
        <taxon>ecological metagenomes</taxon>
    </lineage>
</organism>
<accession>X1CMX2</accession>
<comment type="caution">
    <text evidence="1">The sequence shown here is derived from an EMBL/GenBank/DDBJ whole genome shotgun (WGS) entry which is preliminary data.</text>
</comment>
<reference evidence="1" key="1">
    <citation type="journal article" date="2014" name="Front. Microbiol.">
        <title>High frequency of phylogenetically diverse reductive dehalogenase-homologous genes in deep subseafloor sedimentary metagenomes.</title>
        <authorList>
            <person name="Kawai M."/>
            <person name="Futagami T."/>
            <person name="Toyoda A."/>
            <person name="Takaki Y."/>
            <person name="Nishi S."/>
            <person name="Hori S."/>
            <person name="Arai W."/>
            <person name="Tsubouchi T."/>
            <person name="Morono Y."/>
            <person name="Uchiyama I."/>
            <person name="Ito T."/>
            <person name="Fujiyama A."/>
            <person name="Inagaki F."/>
            <person name="Takami H."/>
        </authorList>
    </citation>
    <scope>NUCLEOTIDE SEQUENCE</scope>
    <source>
        <strain evidence="1">Expedition CK06-06</strain>
    </source>
</reference>
<feature type="non-terminal residue" evidence="1">
    <location>
        <position position="1"/>
    </location>
</feature>
<protein>
    <recommendedName>
        <fullName evidence="2">DUF362 domain-containing protein</fullName>
    </recommendedName>
</protein>
<name>X1CMX2_9ZZZZ</name>
<evidence type="ECO:0000313" key="1">
    <source>
        <dbReference type="EMBL" id="GAH09801.1"/>
    </source>
</evidence>
<evidence type="ECO:0008006" key="2">
    <source>
        <dbReference type="Google" id="ProtNLM"/>
    </source>
</evidence>
<proteinExistence type="predicted"/>
<sequence length="149" mass="16742">YKQDLISNILDVYSIKKPNLVINDLFDFLEGAGPYVYKDSNLLHTGLVVVGRDAVAVDLITLKLFNIDLLNSDILLEAQNRNLGITDISDINLIGENLDNSRLEAKLSVYRLDDINIKNTTINAGRLCSGCFKEAYHLLNFIKTHMTKD</sequence>